<dbReference type="GO" id="GO:0003729">
    <property type="term" value="F:mRNA binding"/>
    <property type="evidence" value="ECO:0007669"/>
    <property type="project" value="TreeGrafter"/>
</dbReference>
<dbReference type="SMART" id="SM00343">
    <property type="entry name" value="ZnF_C2HC"/>
    <property type="match status" value="2"/>
</dbReference>
<dbReference type="GO" id="GO:0048024">
    <property type="term" value="P:regulation of mRNA splicing, via spliceosome"/>
    <property type="evidence" value="ECO:0007669"/>
    <property type="project" value="TreeGrafter"/>
</dbReference>
<dbReference type="AlphaFoldDB" id="A0A2P5IBT4"/>
<evidence type="ECO:0000256" key="7">
    <source>
        <dbReference type="ARBA" id="ARBA00022833"/>
    </source>
</evidence>
<keyword evidence="4 12" id="KW-0507">mRNA processing</keyword>
<evidence type="ECO:0000256" key="1">
    <source>
        <dbReference type="ARBA" id="ARBA00004123"/>
    </source>
</evidence>
<keyword evidence="12" id="KW-0747">Spliceosome</keyword>
<evidence type="ECO:0000259" key="14">
    <source>
        <dbReference type="PROSITE" id="PS50158"/>
    </source>
</evidence>
<dbReference type="InterPro" id="IPR032570">
    <property type="entry name" value="SF1-HH"/>
</dbReference>
<keyword evidence="9 12" id="KW-0508">mRNA splicing</keyword>
<dbReference type="InterPro" id="IPR055256">
    <property type="entry name" value="KH_1_KHDC4/BBP-like"/>
</dbReference>
<comment type="caution">
    <text evidence="15">The sequence shown here is derived from an EMBL/GenBank/DDBJ whole genome shotgun (WGS) entry which is preliminary data.</text>
</comment>
<dbReference type="GO" id="GO:0005681">
    <property type="term" value="C:spliceosomal complex"/>
    <property type="evidence" value="ECO:0007669"/>
    <property type="project" value="UniProtKB-KW"/>
</dbReference>
<dbReference type="Pfam" id="PF16275">
    <property type="entry name" value="SF1-HH"/>
    <property type="match status" value="1"/>
</dbReference>
<dbReference type="SMART" id="SM00322">
    <property type="entry name" value="KH"/>
    <property type="match status" value="1"/>
</dbReference>
<dbReference type="InterPro" id="IPR001878">
    <property type="entry name" value="Znf_CCHC"/>
</dbReference>
<feature type="compositionally biased region" description="Polar residues" evidence="13">
    <location>
        <begin position="1"/>
        <end position="10"/>
    </location>
</feature>
<dbReference type="SUPFAM" id="SSF54791">
    <property type="entry name" value="Eukaryotic type KH-domain (KH-domain type I)"/>
    <property type="match status" value="1"/>
</dbReference>
<dbReference type="STRING" id="158607.A0A2P5IBT4"/>
<evidence type="ECO:0000256" key="6">
    <source>
        <dbReference type="ARBA" id="ARBA00022771"/>
    </source>
</evidence>
<dbReference type="Gene3D" id="4.10.60.10">
    <property type="entry name" value="Zinc finger, CCHC-type"/>
    <property type="match status" value="1"/>
</dbReference>
<dbReference type="InterPro" id="IPR045071">
    <property type="entry name" value="BBP-like"/>
</dbReference>
<comment type="similarity">
    <text evidence="2 12">Belongs to the BBP/SF1 family.</text>
</comment>
<accession>A0A2P5IBT4</accession>
<keyword evidence="10 12" id="KW-0539">Nucleus</keyword>
<evidence type="ECO:0000256" key="8">
    <source>
        <dbReference type="ARBA" id="ARBA00022884"/>
    </source>
</evidence>
<evidence type="ECO:0000256" key="4">
    <source>
        <dbReference type="ARBA" id="ARBA00022664"/>
    </source>
</evidence>
<evidence type="ECO:0000256" key="9">
    <source>
        <dbReference type="ARBA" id="ARBA00023187"/>
    </source>
</evidence>
<evidence type="ECO:0000313" key="15">
    <source>
        <dbReference type="EMBL" id="POS79972.1"/>
    </source>
</evidence>
<evidence type="ECO:0000256" key="10">
    <source>
        <dbReference type="ARBA" id="ARBA00023242"/>
    </source>
</evidence>
<comment type="function">
    <text evidence="12">Necessary for the splicing of pre-mRNA. Has a role in the recognition of the branch site (5'-UACUAAC-3'), the pyrimidine tract and the 3'-splice site at the 3'-end of introns.</text>
</comment>
<proteinExistence type="inferred from homology"/>
<keyword evidence="7 12" id="KW-0862">Zinc</keyword>
<evidence type="ECO:0000256" key="13">
    <source>
        <dbReference type="SAM" id="MobiDB-lite"/>
    </source>
</evidence>
<dbReference type="Proteomes" id="UP000094444">
    <property type="component" value="Unassembled WGS sequence"/>
</dbReference>
<evidence type="ECO:0000256" key="5">
    <source>
        <dbReference type="ARBA" id="ARBA00022723"/>
    </source>
</evidence>
<gene>
    <name evidence="15" type="ORF">DHEL01_v201648</name>
</gene>
<keyword evidence="6 11" id="KW-0863">Zinc-finger</keyword>
<sequence length="371" mass="40696">MYSPTATALGSDSRPTRSERRTRWGPESQVAELNGLKTAITTAMTPEQLDAYALRFRIEEIDQKMQGGVGVGGGDHHLTPPPNFKRSPSPPPEYDASGRRTNTRQHRYRQGLEQERQALVGAALGTIPGYQQPHGLRRQPPVITKVYIPVHDFPGINFIGQILGPRGRSLADMNEQSGAHIAIRGKGSVKEGRAGHHHHHHNNNNTNTTNNNNNNNNDQHEPLHCLIKADTQEKADHAKRLINEVIEAAAYAPEAQNPRKRDQLRQLAVINGTFRDDEGRACDNCGETGHRRYFCTMPARFVAGVTCHFCNGAGHVARDCPQKKSTSAGAGAAAGVGLAKMPPWRVDRLAREREAAGPDAEFEQLLLELGG</sequence>
<name>A0A2P5IBT4_DIAHE</name>
<evidence type="ECO:0000256" key="11">
    <source>
        <dbReference type="PROSITE-ProRule" id="PRU00047"/>
    </source>
</evidence>
<dbReference type="InParanoid" id="A0A2P5IBT4"/>
<dbReference type="GO" id="GO:0045131">
    <property type="term" value="F:pre-mRNA branch point binding"/>
    <property type="evidence" value="ECO:0007669"/>
    <property type="project" value="UniProtKB-UniRule"/>
</dbReference>
<feature type="region of interest" description="Disordered" evidence="13">
    <location>
        <begin position="1"/>
        <end position="27"/>
    </location>
</feature>
<dbReference type="InterPro" id="IPR036612">
    <property type="entry name" value="KH_dom_type_1_sf"/>
</dbReference>
<dbReference type="InterPro" id="IPR047086">
    <property type="entry name" value="SF1-HH_sf"/>
</dbReference>
<dbReference type="FunCoup" id="A0A2P5IBT4">
    <property type="interactions" value="32"/>
</dbReference>
<dbReference type="Gene3D" id="6.10.140.1790">
    <property type="match status" value="1"/>
</dbReference>
<dbReference type="Pfam" id="PF22675">
    <property type="entry name" value="KH-I_KHDC4-BBP"/>
    <property type="match status" value="1"/>
</dbReference>
<dbReference type="OrthoDB" id="6777263at2759"/>
<dbReference type="InterPro" id="IPR036875">
    <property type="entry name" value="Znf_CCHC_sf"/>
</dbReference>
<keyword evidence="16" id="KW-1185">Reference proteome</keyword>
<feature type="region of interest" description="Disordered" evidence="13">
    <location>
        <begin position="66"/>
        <end position="104"/>
    </location>
</feature>
<dbReference type="SUPFAM" id="SSF57756">
    <property type="entry name" value="Retrovirus zinc finger-like domains"/>
    <property type="match status" value="1"/>
</dbReference>
<feature type="region of interest" description="Disordered" evidence="13">
    <location>
        <begin position="188"/>
        <end position="221"/>
    </location>
</feature>
<organism evidence="15 16">
    <name type="scientific">Diaporthe helianthi</name>
    <dbReference type="NCBI Taxonomy" id="158607"/>
    <lineage>
        <taxon>Eukaryota</taxon>
        <taxon>Fungi</taxon>
        <taxon>Dikarya</taxon>
        <taxon>Ascomycota</taxon>
        <taxon>Pezizomycotina</taxon>
        <taxon>Sordariomycetes</taxon>
        <taxon>Sordariomycetidae</taxon>
        <taxon>Diaporthales</taxon>
        <taxon>Diaporthaceae</taxon>
        <taxon>Diaporthe</taxon>
    </lineage>
</organism>
<dbReference type="Gene3D" id="3.30.1370.10">
    <property type="entry name" value="K Homology domain, type 1"/>
    <property type="match status" value="1"/>
</dbReference>
<evidence type="ECO:0000256" key="2">
    <source>
        <dbReference type="ARBA" id="ARBA00010382"/>
    </source>
</evidence>
<feature type="compositionally biased region" description="Low complexity" evidence="13">
    <location>
        <begin position="203"/>
        <end position="217"/>
    </location>
</feature>
<feature type="compositionally biased region" description="Pro residues" evidence="13">
    <location>
        <begin position="79"/>
        <end position="93"/>
    </location>
</feature>
<protein>
    <recommendedName>
        <fullName evidence="3 12">Branchpoint-bridging protein</fullName>
    </recommendedName>
</protein>
<dbReference type="PROSITE" id="PS50158">
    <property type="entry name" value="ZF_CCHC"/>
    <property type="match status" value="1"/>
</dbReference>
<dbReference type="InterPro" id="IPR004087">
    <property type="entry name" value="KH_dom"/>
</dbReference>
<dbReference type="GO" id="GO:0008270">
    <property type="term" value="F:zinc ion binding"/>
    <property type="evidence" value="ECO:0007669"/>
    <property type="project" value="UniProtKB-UniRule"/>
</dbReference>
<reference evidence="15" key="1">
    <citation type="submission" date="2017-09" db="EMBL/GenBank/DDBJ databases">
        <title>Polyketide synthases of a Diaporthe helianthi virulent isolate.</title>
        <authorList>
            <person name="Baroncelli R."/>
        </authorList>
    </citation>
    <scope>NUCLEOTIDE SEQUENCE [LARGE SCALE GENOMIC DNA]</scope>
    <source>
        <strain evidence="15">7/96</strain>
    </source>
</reference>
<evidence type="ECO:0000256" key="12">
    <source>
        <dbReference type="RuleBase" id="RU367126"/>
    </source>
</evidence>
<dbReference type="GO" id="GO:0000398">
    <property type="term" value="P:mRNA splicing, via spliceosome"/>
    <property type="evidence" value="ECO:0007669"/>
    <property type="project" value="UniProtKB-UniRule"/>
</dbReference>
<dbReference type="Pfam" id="PF00098">
    <property type="entry name" value="zf-CCHC"/>
    <property type="match status" value="1"/>
</dbReference>
<dbReference type="EMBL" id="MAVT02000078">
    <property type="protein sequence ID" value="POS79972.1"/>
    <property type="molecule type" value="Genomic_DNA"/>
</dbReference>
<feature type="compositionally biased region" description="Basic and acidic residues" evidence="13">
    <location>
        <begin position="14"/>
        <end position="24"/>
    </location>
</feature>
<dbReference type="PANTHER" id="PTHR11208">
    <property type="entry name" value="RNA-BINDING PROTEIN RELATED"/>
    <property type="match status" value="1"/>
</dbReference>
<dbReference type="PANTHER" id="PTHR11208:SF45">
    <property type="entry name" value="SPLICING FACTOR 1"/>
    <property type="match status" value="1"/>
</dbReference>
<comment type="subcellular location">
    <subcellularLocation>
        <location evidence="1 12">Nucleus</location>
    </subcellularLocation>
</comment>
<evidence type="ECO:0000313" key="16">
    <source>
        <dbReference type="Proteomes" id="UP000094444"/>
    </source>
</evidence>
<evidence type="ECO:0000256" key="3">
    <source>
        <dbReference type="ARBA" id="ARBA00017984"/>
    </source>
</evidence>
<keyword evidence="8" id="KW-0694">RNA-binding</keyword>
<feature type="domain" description="CCHC-type" evidence="14">
    <location>
        <begin position="307"/>
        <end position="322"/>
    </location>
</feature>
<keyword evidence="5 12" id="KW-0479">Metal-binding</keyword>